<name>A0A5R8K800_9BACT</name>
<comment type="caution">
    <text evidence="1">The sequence shown here is derived from an EMBL/GenBank/DDBJ whole genome shotgun (WGS) entry which is preliminary data.</text>
</comment>
<dbReference type="EMBL" id="VAUV01000025">
    <property type="protein sequence ID" value="TLD68451.1"/>
    <property type="molecule type" value="Genomic_DNA"/>
</dbReference>
<reference evidence="1 2" key="1">
    <citation type="submission" date="2019-05" db="EMBL/GenBank/DDBJ databases">
        <title>Verrucobacter flavum gen. nov., sp. nov. a new member of the family Verrucomicrobiaceae.</title>
        <authorList>
            <person name="Szuroczki S."/>
            <person name="Abbaszade G."/>
            <person name="Szabo A."/>
            <person name="Felfoldi T."/>
            <person name="Schumann P."/>
            <person name="Boka K."/>
            <person name="Keki Z."/>
            <person name="Toumi M."/>
            <person name="Toth E."/>
        </authorList>
    </citation>
    <scope>NUCLEOTIDE SEQUENCE [LARGE SCALE GENOMIC DNA]</scope>
    <source>
        <strain evidence="1 2">MG-N-17</strain>
    </source>
</reference>
<keyword evidence="1" id="KW-0808">Transferase</keyword>
<dbReference type="InterPro" id="IPR029063">
    <property type="entry name" value="SAM-dependent_MTases_sf"/>
</dbReference>
<dbReference type="PANTHER" id="PTHR40036:SF1">
    <property type="entry name" value="MACROCIN O-METHYLTRANSFERASE"/>
    <property type="match status" value="1"/>
</dbReference>
<keyword evidence="1" id="KW-0489">Methyltransferase</keyword>
<dbReference type="SUPFAM" id="SSF53335">
    <property type="entry name" value="S-adenosyl-L-methionine-dependent methyltransferases"/>
    <property type="match status" value="1"/>
</dbReference>
<proteinExistence type="predicted"/>
<dbReference type="GO" id="GO:0032259">
    <property type="term" value="P:methylation"/>
    <property type="evidence" value="ECO:0007669"/>
    <property type="project" value="UniProtKB-KW"/>
</dbReference>
<gene>
    <name evidence="1" type="ORF">FEM03_22775</name>
</gene>
<protein>
    <submittedName>
        <fullName evidence="1">Macrocin O-methyltransferase</fullName>
    </submittedName>
</protein>
<sequence>MRETYLQLMKNILLNKIYGQVEIRPVIGANPVNRLVAKAVKSAGLLLVKEIHVGPNGRDVGLDWPATAHTMIGMKRLDNVQFCIEDVIVKGVPGDVIETGVWRGGATILMRAVLKAWGVTDRKVWVADSFEGLPAPDEEKYPADRGDRFHTFEQLKVSLEQVQANFRSYDLLDDQVKFLKGWFSETLPHAPIERLAVMRLDGDMYESTMDALVSLYPKLSVGGYVIIDDYEAVPACKQAVHDYRAKHGIEDEIITIDPQSSYWRRSA</sequence>
<evidence type="ECO:0000313" key="1">
    <source>
        <dbReference type="EMBL" id="TLD68451.1"/>
    </source>
</evidence>
<keyword evidence="2" id="KW-1185">Reference proteome</keyword>
<dbReference type="Pfam" id="PF05711">
    <property type="entry name" value="TylF"/>
    <property type="match status" value="1"/>
</dbReference>
<dbReference type="Gene3D" id="3.40.50.150">
    <property type="entry name" value="Vaccinia Virus protein VP39"/>
    <property type="match status" value="1"/>
</dbReference>
<organism evidence="1 2">
    <name type="scientific">Phragmitibacter flavus</name>
    <dbReference type="NCBI Taxonomy" id="2576071"/>
    <lineage>
        <taxon>Bacteria</taxon>
        <taxon>Pseudomonadati</taxon>
        <taxon>Verrucomicrobiota</taxon>
        <taxon>Verrucomicrobiia</taxon>
        <taxon>Verrucomicrobiales</taxon>
        <taxon>Verrucomicrobiaceae</taxon>
        <taxon>Phragmitibacter</taxon>
    </lineage>
</organism>
<accession>A0A5R8K800</accession>
<dbReference type="Proteomes" id="UP000306196">
    <property type="component" value="Unassembled WGS sequence"/>
</dbReference>
<evidence type="ECO:0000313" key="2">
    <source>
        <dbReference type="Proteomes" id="UP000306196"/>
    </source>
</evidence>
<dbReference type="InterPro" id="IPR008884">
    <property type="entry name" value="TylF_MeTrfase"/>
</dbReference>
<dbReference type="OrthoDB" id="149130at2"/>
<dbReference type="GO" id="GO:0008168">
    <property type="term" value="F:methyltransferase activity"/>
    <property type="evidence" value="ECO:0007669"/>
    <property type="project" value="UniProtKB-KW"/>
</dbReference>
<dbReference type="PANTHER" id="PTHR40036">
    <property type="entry name" value="MACROCIN O-METHYLTRANSFERASE"/>
    <property type="match status" value="1"/>
</dbReference>
<dbReference type="AlphaFoldDB" id="A0A5R8K800"/>